<dbReference type="Proteomes" id="UP000245051">
    <property type="component" value="Chromosome"/>
</dbReference>
<sequence>MGSRWTKKALEELALEERRRIGVDLHEPLDLTRLTDEWGIRVYGLSDLAAHGCSQAALEYFGSAGAGKWSAALVPAGTGCFILVNSSHTPQRRRSNIAHEMGHLLLEHEFSGVLVSDGGCRNLDPAMKVKEQEAHDLSAELLIPKSAAIKAAFDNLADDEVAQRFDVSIEFARMRMNASGARKIATRSRAKRR</sequence>
<evidence type="ECO:0000259" key="1">
    <source>
        <dbReference type="Pfam" id="PF06114"/>
    </source>
</evidence>
<dbReference type="RefSeq" id="WP_109294924.1">
    <property type="nucleotide sequence ID" value="NZ_CP029254.1"/>
</dbReference>
<proteinExistence type="predicted"/>
<protein>
    <recommendedName>
        <fullName evidence="1">IrrE N-terminal-like domain-containing protein</fullName>
    </recommendedName>
</protein>
<dbReference type="InterPro" id="IPR052345">
    <property type="entry name" value="Rad_response_metalloprotease"/>
</dbReference>
<dbReference type="Gene3D" id="1.10.10.2910">
    <property type="match status" value="1"/>
</dbReference>
<keyword evidence="3" id="KW-1185">Reference proteome</keyword>
<gene>
    <name evidence="2" type="ORF">DDQ41_14845</name>
</gene>
<name>A0ABN5KSB7_9ACTN</name>
<dbReference type="Pfam" id="PF06114">
    <property type="entry name" value="Peptidase_M78"/>
    <property type="match status" value="1"/>
</dbReference>
<dbReference type="PANTHER" id="PTHR43236:SF1">
    <property type="entry name" value="BLL7220 PROTEIN"/>
    <property type="match status" value="1"/>
</dbReference>
<reference evidence="2 3" key="1">
    <citation type="submission" date="2018-05" db="EMBL/GenBank/DDBJ databases">
        <title>Complete genome sequence of the Type Strain of Streptomyces spongiicola HNM0071, the producer of staurosporine.</title>
        <authorList>
            <person name="Zhou S."/>
            <person name="Huang X."/>
        </authorList>
    </citation>
    <scope>NUCLEOTIDE SEQUENCE [LARGE SCALE GENOMIC DNA]</scope>
    <source>
        <strain evidence="2 3">HNM0071</strain>
    </source>
</reference>
<accession>A0ABN5KSB7</accession>
<dbReference type="PANTHER" id="PTHR43236">
    <property type="entry name" value="ANTITOXIN HIGA1"/>
    <property type="match status" value="1"/>
</dbReference>
<organism evidence="2 3">
    <name type="scientific">Streptomyces spongiicola</name>
    <dbReference type="NCBI Taxonomy" id="1690221"/>
    <lineage>
        <taxon>Bacteria</taxon>
        <taxon>Bacillati</taxon>
        <taxon>Actinomycetota</taxon>
        <taxon>Actinomycetes</taxon>
        <taxon>Kitasatosporales</taxon>
        <taxon>Streptomycetaceae</taxon>
        <taxon>Streptomyces</taxon>
    </lineage>
</organism>
<dbReference type="InterPro" id="IPR010359">
    <property type="entry name" value="IrrE_HExxH"/>
</dbReference>
<dbReference type="EMBL" id="CP029254">
    <property type="protein sequence ID" value="AWK09967.1"/>
    <property type="molecule type" value="Genomic_DNA"/>
</dbReference>
<evidence type="ECO:0000313" key="2">
    <source>
        <dbReference type="EMBL" id="AWK09967.1"/>
    </source>
</evidence>
<feature type="domain" description="IrrE N-terminal-like" evidence="1">
    <location>
        <begin position="81"/>
        <end position="176"/>
    </location>
</feature>
<evidence type="ECO:0000313" key="3">
    <source>
        <dbReference type="Proteomes" id="UP000245051"/>
    </source>
</evidence>